<dbReference type="OrthoDB" id="8060670at2759"/>
<proteinExistence type="predicted"/>
<sequence>MNAVYRKSTPSFTTVKIRTSEFYRKCTCFEEDVRKELVKIATTGDSIPKVHEMLLDDRRIKCNNIGFRSKTLDHRFTMISDDPIGNQQTRVPALASSIRINSDVQFNSLDLDPRHIVRFRRISIFYYNRHERQGFHGKQISTGAASSHKPSLRCT</sequence>
<reference evidence="1" key="1">
    <citation type="submission" date="2020-08" db="EMBL/GenBank/DDBJ databases">
        <title>Multicomponent nature underlies the extraordinary mechanical properties of spider dragline silk.</title>
        <authorList>
            <person name="Kono N."/>
            <person name="Nakamura H."/>
            <person name="Mori M."/>
            <person name="Yoshida Y."/>
            <person name="Ohtoshi R."/>
            <person name="Malay A.D."/>
            <person name="Moran D.A.P."/>
            <person name="Tomita M."/>
            <person name="Numata K."/>
            <person name="Arakawa K."/>
        </authorList>
    </citation>
    <scope>NUCLEOTIDE SEQUENCE</scope>
</reference>
<keyword evidence="2" id="KW-1185">Reference proteome</keyword>
<name>A0A8X6TDR8_NEPPI</name>
<dbReference type="Proteomes" id="UP000887013">
    <property type="component" value="Unassembled WGS sequence"/>
</dbReference>
<comment type="caution">
    <text evidence="1">The sequence shown here is derived from an EMBL/GenBank/DDBJ whole genome shotgun (WGS) entry which is preliminary data.</text>
</comment>
<protein>
    <submittedName>
        <fullName evidence="1">Uncharacterized protein</fullName>
    </submittedName>
</protein>
<dbReference type="AlphaFoldDB" id="A0A8X6TDR8"/>
<evidence type="ECO:0000313" key="1">
    <source>
        <dbReference type="EMBL" id="GFT03898.1"/>
    </source>
</evidence>
<gene>
    <name evidence="1" type="ORF">NPIL_13721</name>
</gene>
<accession>A0A8X6TDR8</accession>
<dbReference type="EMBL" id="BMAW01056026">
    <property type="protein sequence ID" value="GFT03898.1"/>
    <property type="molecule type" value="Genomic_DNA"/>
</dbReference>
<evidence type="ECO:0000313" key="2">
    <source>
        <dbReference type="Proteomes" id="UP000887013"/>
    </source>
</evidence>
<organism evidence="1 2">
    <name type="scientific">Nephila pilipes</name>
    <name type="common">Giant wood spider</name>
    <name type="synonym">Nephila maculata</name>
    <dbReference type="NCBI Taxonomy" id="299642"/>
    <lineage>
        <taxon>Eukaryota</taxon>
        <taxon>Metazoa</taxon>
        <taxon>Ecdysozoa</taxon>
        <taxon>Arthropoda</taxon>
        <taxon>Chelicerata</taxon>
        <taxon>Arachnida</taxon>
        <taxon>Araneae</taxon>
        <taxon>Araneomorphae</taxon>
        <taxon>Entelegynae</taxon>
        <taxon>Araneoidea</taxon>
        <taxon>Nephilidae</taxon>
        <taxon>Nephila</taxon>
    </lineage>
</organism>